<feature type="region of interest" description="Disordered" evidence="3">
    <location>
        <begin position="94"/>
        <end position="129"/>
    </location>
</feature>
<feature type="non-terminal residue" evidence="6">
    <location>
        <position position="516"/>
    </location>
</feature>
<protein>
    <recommendedName>
        <fullName evidence="5">PDEase domain-containing protein</fullName>
    </recommendedName>
</protein>
<keyword evidence="4" id="KW-0472">Membrane</keyword>
<keyword evidence="1" id="KW-0479">Metal-binding</keyword>
<dbReference type="InterPro" id="IPR036971">
    <property type="entry name" value="PDEase_catalytic_dom_sf"/>
</dbReference>
<keyword evidence="2" id="KW-0378">Hydrolase</keyword>
<dbReference type="SUPFAM" id="SSF109604">
    <property type="entry name" value="HD-domain/PDEase-like"/>
    <property type="match status" value="1"/>
</dbReference>
<proteinExistence type="predicted"/>
<dbReference type="EMBL" id="JADGJH010003946">
    <property type="protein sequence ID" value="KAJ3087962.1"/>
    <property type="molecule type" value="Genomic_DNA"/>
</dbReference>
<feature type="compositionally biased region" description="Polar residues" evidence="3">
    <location>
        <begin position="356"/>
        <end position="370"/>
    </location>
</feature>
<reference evidence="6" key="1">
    <citation type="submission" date="2020-05" db="EMBL/GenBank/DDBJ databases">
        <title>Phylogenomic resolution of chytrid fungi.</title>
        <authorList>
            <person name="Stajich J.E."/>
            <person name="Amses K."/>
            <person name="Simmons R."/>
            <person name="Seto K."/>
            <person name="Myers J."/>
            <person name="Bonds A."/>
            <person name="Quandt C.A."/>
            <person name="Barry K."/>
            <person name="Liu P."/>
            <person name="Grigoriev I."/>
            <person name="Longcore J.E."/>
            <person name="James T.Y."/>
        </authorList>
    </citation>
    <scope>NUCLEOTIDE SEQUENCE</scope>
    <source>
        <strain evidence="6">JEL0513</strain>
    </source>
</reference>
<organism evidence="6 7">
    <name type="scientific">Physocladia obscura</name>
    <dbReference type="NCBI Taxonomy" id="109957"/>
    <lineage>
        <taxon>Eukaryota</taxon>
        <taxon>Fungi</taxon>
        <taxon>Fungi incertae sedis</taxon>
        <taxon>Chytridiomycota</taxon>
        <taxon>Chytridiomycota incertae sedis</taxon>
        <taxon>Chytridiomycetes</taxon>
        <taxon>Chytridiales</taxon>
        <taxon>Chytriomycetaceae</taxon>
        <taxon>Physocladia</taxon>
    </lineage>
</organism>
<evidence type="ECO:0000259" key="5">
    <source>
        <dbReference type="PROSITE" id="PS51845"/>
    </source>
</evidence>
<gene>
    <name evidence="6" type="ORF">HK100_008192</name>
</gene>
<accession>A0AAD5X6I2</accession>
<comment type="caution">
    <text evidence="6">The sequence shown here is derived from an EMBL/GenBank/DDBJ whole genome shotgun (WGS) entry which is preliminary data.</text>
</comment>
<feature type="domain" description="PDEase" evidence="5">
    <location>
        <begin position="442"/>
        <end position="516"/>
    </location>
</feature>
<dbReference type="GO" id="GO:0004114">
    <property type="term" value="F:3',5'-cyclic-nucleotide phosphodiesterase activity"/>
    <property type="evidence" value="ECO:0007669"/>
    <property type="project" value="InterPro"/>
</dbReference>
<feature type="transmembrane region" description="Helical" evidence="4">
    <location>
        <begin position="187"/>
        <end position="208"/>
    </location>
</feature>
<keyword evidence="4" id="KW-0812">Transmembrane</keyword>
<name>A0AAD5X6I2_9FUNG</name>
<evidence type="ECO:0000313" key="7">
    <source>
        <dbReference type="Proteomes" id="UP001211907"/>
    </source>
</evidence>
<keyword evidence="7" id="KW-1185">Reference proteome</keyword>
<feature type="region of interest" description="Disordered" evidence="3">
    <location>
        <begin position="51"/>
        <end position="72"/>
    </location>
</feature>
<dbReference type="GO" id="GO:0007165">
    <property type="term" value="P:signal transduction"/>
    <property type="evidence" value="ECO:0007669"/>
    <property type="project" value="InterPro"/>
</dbReference>
<dbReference type="Gene3D" id="1.10.1300.10">
    <property type="entry name" value="3'5'-cyclic nucleotide phosphodiesterase, catalytic domain"/>
    <property type="match status" value="1"/>
</dbReference>
<dbReference type="Proteomes" id="UP001211907">
    <property type="component" value="Unassembled WGS sequence"/>
</dbReference>
<evidence type="ECO:0000256" key="2">
    <source>
        <dbReference type="ARBA" id="ARBA00022801"/>
    </source>
</evidence>
<dbReference type="GO" id="GO:0046872">
    <property type="term" value="F:metal ion binding"/>
    <property type="evidence" value="ECO:0007669"/>
    <property type="project" value="UniProtKB-KW"/>
</dbReference>
<dbReference type="InterPro" id="IPR002073">
    <property type="entry name" value="PDEase_catalytic_dom"/>
</dbReference>
<evidence type="ECO:0000256" key="4">
    <source>
        <dbReference type="SAM" id="Phobius"/>
    </source>
</evidence>
<feature type="region of interest" description="Disordered" evidence="3">
    <location>
        <begin position="330"/>
        <end position="391"/>
    </location>
</feature>
<evidence type="ECO:0000256" key="3">
    <source>
        <dbReference type="SAM" id="MobiDB-lite"/>
    </source>
</evidence>
<feature type="compositionally biased region" description="Polar residues" evidence="3">
    <location>
        <begin position="94"/>
        <end position="124"/>
    </location>
</feature>
<keyword evidence="4" id="KW-1133">Transmembrane helix</keyword>
<dbReference type="AlphaFoldDB" id="A0AAD5X6I2"/>
<evidence type="ECO:0000313" key="6">
    <source>
        <dbReference type="EMBL" id="KAJ3087962.1"/>
    </source>
</evidence>
<dbReference type="PROSITE" id="PS51845">
    <property type="entry name" value="PDEASE_I_2"/>
    <property type="match status" value="1"/>
</dbReference>
<sequence>MDVRRTSITDRRTSWDVRFLRSNNGNQLGGQNQSSAIHNNRAQSVNYKTRGEGGGRSSLMATPPDSNFDIHGKHTTRQSIVSDMNRGSILKSTMSEVGQSRNTIKQKNPANDSRQLDRTNSATSAGEKLYKTTSFSNSGASYRPIAEDIEKYRAERTSSRSLKFSDPALEQEYEKFFIFHINQTAGLWRTNIVIITVILVAHYIYYIVSGISSNAVPTVVNNCPTGVYCLDMQTVNTKLTTQLKGLQKTFNNKVADFDSPLEKSVLILKSILADPAVNPNLLGLLDQVVQLLGSTNVLAPDLENQLTDFMDNEQEAYFFSEIAPRKRIGGALRKTGAKDRRRSSIPMIQRKDTDTKSANPDANAPQQTDSVQRELTTHTATTTSGQSTENSKQNLVVSFKIASQSQLMGGGSLSSGGAAAKPSRTPSNRLSKLTEMTLESFNEIITSSTMAPIIAAVDTYNWKIFEFVDASENHPLCVLTGYFFERADLFGHFDIPHEKFWRFVATVETAYHANLP</sequence>
<dbReference type="PANTHER" id="PTHR11347">
    <property type="entry name" value="CYCLIC NUCLEOTIDE PHOSPHODIESTERASE"/>
    <property type="match status" value="1"/>
</dbReference>
<evidence type="ECO:0000256" key="1">
    <source>
        <dbReference type="ARBA" id="ARBA00022723"/>
    </source>
</evidence>
<feature type="region of interest" description="Disordered" evidence="3">
    <location>
        <begin position="407"/>
        <end position="428"/>
    </location>
</feature>